<evidence type="ECO:0000313" key="2">
    <source>
        <dbReference type="Proteomes" id="UP001155057"/>
    </source>
</evidence>
<name>A0A9X2TGR3_9BACT</name>
<gene>
    <name evidence="1" type="ORF">GGP61_003638</name>
</gene>
<dbReference type="RefSeq" id="WP_259058344.1">
    <property type="nucleotide sequence ID" value="NZ_JANTZA010000036.1"/>
</dbReference>
<dbReference type="Proteomes" id="UP001155057">
    <property type="component" value="Unassembled WGS sequence"/>
</dbReference>
<dbReference type="InterPro" id="IPR043733">
    <property type="entry name" value="DUF5677"/>
</dbReference>
<dbReference type="EMBL" id="JANUAE010000023">
    <property type="protein sequence ID" value="MCS3712002.1"/>
    <property type="molecule type" value="Genomic_DNA"/>
</dbReference>
<dbReference type="Pfam" id="PF18928">
    <property type="entry name" value="DUF5677"/>
    <property type="match status" value="1"/>
</dbReference>
<proteinExistence type="predicted"/>
<protein>
    <submittedName>
        <fullName evidence="1">Uncharacterized protein</fullName>
    </submittedName>
</protein>
<organism evidence="1 2">
    <name type="scientific">Salinibacter ruber</name>
    <dbReference type="NCBI Taxonomy" id="146919"/>
    <lineage>
        <taxon>Bacteria</taxon>
        <taxon>Pseudomonadati</taxon>
        <taxon>Rhodothermota</taxon>
        <taxon>Rhodothermia</taxon>
        <taxon>Rhodothermales</taxon>
        <taxon>Salinibacteraceae</taxon>
        <taxon>Salinibacter</taxon>
    </lineage>
</organism>
<sequence length="319" mass="37014">MDTEPIHSVLDRGQYTAHPETKKALNFLADSVGEVVNMGTHVDRWLLEAASKHAPIYDPPLLLLRHFLETVDACSILIREGATRPVKPNFRAAIEAYFQLRYLTDEEGNLEKRSRDYIACHLYRQLKRYRQIDPDTELGKQFRSRLGEKVPEDPTFGEMDDLESRREGIRNYLSAEYSDSKRAYEEYREKHGSGTVKWYQLRSGPHSLVELARAIDEEWLYVVFYQGFSGSIHGSNVFQEFLQDGGDDFYLDPLRNPRGATTLTLVVVILSCRTYRHVTEYFVPGKMPELERWYGGHVMDRVKKIQKMEFDFTSPDGDD</sequence>
<accession>A0A9X2TGR3</accession>
<reference evidence="1" key="1">
    <citation type="submission" date="2022-08" db="EMBL/GenBank/DDBJ databases">
        <title>Genomic Encyclopedia of Type Strains, Phase V (KMG-V): Genome sequencing to study the core and pangenomes of soil and plant-associated prokaryotes.</title>
        <authorList>
            <person name="Whitman W."/>
        </authorList>
    </citation>
    <scope>NUCLEOTIDE SEQUENCE</scope>
    <source>
        <strain evidence="1">SP3049</strain>
    </source>
</reference>
<evidence type="ECO:0000313" key="1">
    <source>
        <dbReference type="EMBL" id="MCS3712002.1"/>
    </source>
</evidence>
<comment type="caution">
    <text evidence="1">The sequence shown here is derived from an EMBL/GenBank/DDBJ whole genome shotgun (WGS) entry which is preliminary data.</text>
</comment>
<dbReference type="AlphaFoldDB" id="A0A9X2TGR3"/>